<gene>
    <name evidence="2" type="ORF">AMTR_s00040p00128880</name>
</gene>
<protein>
    <recommendedName>
        <fullName evidence="1">F-box domain-containing protein</fullName>
    </recommendedName>
</protein>
<dbReference type="InterPro" id="IPR032675">
    <property type="entry name" value="LRR_dom_sf"/>
</dbReference>
<keyword evidence="3" id="KW-1185">Reference proteome</keyword>
<dbReference type="SMART" id="SM00256">
    <property type="entry name" value="FBOX"/>
    <property type="match status" value="1"/>
</dbReference>
<dbReference type="AlphaFoldDB" id="W1PXQ8"/>
<dbReference type="Proteomes" id="UP000017836">
    <property type="component" value="Unassembled WGS sequence"/>
</dbReference>
<dbReference type="PANTHER" id="PTHR31639:SF42">
    <property type="entry name" value="OS02G0160200 PROTEIN"/>
    <property type="match status" value="1"/>
</dbReference>
<evidence type="ECO:0000313" key="2">
    <source>
        <dbReference type="EMBL" id="ERN13053.1"/>
    </source>
</evidence>
<dbReference type="Pfam" id="PF24758">
    <property type="entry name" value="LRR_At5g56370"/>
    <property type="match status" value="1"/>
</dbReference>
<dbReference type="InterPro" id="IPR036047">
    <property type="entry name" value="F-box-like_dom_sf"/>
</dbReference>
<dbReference type="SUPFAM" id="SSF81383">
    <property type="entry name" value="F-box domain"/>
    <property type="match status" value="1"/>
</dbReference>
<dbReference type="eggNOG" id="ENOG502QTI8">
    <property type="taxonomic scope" value="Eukaryota"/>
</dbReference>
<feature type="domain" description="F-box" evidence="1">
    <location>
        <begin position="8"/>
        <end position="47"/>
    </location>
</feature>
<dbReference type="OMA" id="EGINRPW"/>
<dbReference type="EMBL" id="KI392591">
    <property type="protein sequence ID" value="ERN13053.1"/>
    <property type="molecule type" value="Genomic_DNA"/>
</dbReference>
<dbReference type="CDD" id="cd22160">
    <property type="entry name" value="F-box_AtFBL13-like"/>
    <property type="match status" value="1"/>
</dbReference>
<dbReference type="InterPro" id="IPR001810">
    <property type="entry name" value="F-box_dom"/>
</dbReference>
<accession>W1PXQ8</accession>
<dbReference type="InterPro" id="IPR053781">
    <property type="entry name" value="F-box_AtFBL13-like"/>
</dbReference>
<reference evidence="3" key="1">
    <citation type="journal article" date="2013" name="Science">
        <title>The Amborella genome and the evolution of flowering plants.</title>
        <authorList>
            <consortium name="Amborella Genome Project"/>
        </authorList>
    </citation>
    <scope>NUCLEOTIDE SEQUENCE [LARGE SCALE GENOMIC DNA]</scope>
</reference>
<dbReference type="PANTHER" id="PTHR31639">
    <property type="entry name" value="F-BOX PROTEIN-LIKE"/>
    <property type="match status" value="1"/>
</dbReference>
<evidence type="ECO:0000313" key="3">
    <source>
        <dbReference type="Proteomes" id="UP000017836"/>
    </source>
</evidence>
<dbReference type="Gene3D" id="3.80.10.10">
    <property type="entry name" value="Ribonuclease Inhibitor"/>
    <property type="match status" value="1"/>
</dbReference>
<proteinExistence type="predicted"/>
<organism evidence="2 3">
    <name type="scientific">Amborella trichopoda</name>
    <dbReference type="NCBI Taxonomy" id="13333"/>
    <lineage>
        <taxon>Eukaryota</taxon>
        <taxon>Viridiplantae</taxon>
        <taxon>Streptophyta</taxon>
        <taxon>Embryophyta</taxon>
        <taxon>Tracheophyta</taxon>
        <taxon>Spermatophyta</taxon>
        <taxon>Magnoliopsida</taxon>
        <taxon>Amborellales</taxon>
        <taxon>Amborellaceae</taxon>
        <taxon>Amborella</taxon>
    </lineage>
</organism>
<sequence length="282" mass="32488">MDDRLSCFSDDILHLILSPLPIKDIGRTSVLSKRWRYVWASVPVFNIEGINRPWIIDQALLLHNGPIHRAVFNNEGINRPWIIDQALLFHNGPVHRVWLPRDKLVSSNADRWILALTRKGLQDLTIDMKSVSWYKIHSSIFFCDALMSLNLKYSILKPPADFDFKGFQSLERLSLEKVSLDDSMLESLVSKSRQLKYLTLSECNGLSSVKIHAPNVISFHFKGFFNTLNLDKSFNLKNLKNLNLHLYPHHTEGNVRDCRASKLVEDLPKLESITLLGWSMRV</sequence>
<dbReference type="Pfam" id="PF00646">
    <property type="entry name" value="F-box"/>
    <property type="match status" value="1"/>
</dbReference>
<dbReference type="HOGENOM" id="CLU_010721_0_0_1"/>
<evidence type="ECO:0000259" key="1">
    <source>
        <dbReference type="SMART" id="SM00256"/>
    </source>
</evidence>
<dbReference type="SUPFAM" id="SSF52047">
    <property type="entry name" value="RNI-like"/>
    <property type="match status" value="1"/>
</dbReference>
<dbReference type="Gramene" id="ERN13053">
    <property type="protein sequence ID" value="ERN13053"/>
    <property type="gene ID" value="AMTR_s00040p00128880"/>
</dbReference>
<dbReference type="InterPro" id="IPR055411">
    <property type="entry name" value="LRR_FXL15/At3g58940/PEG3-like"/>
</dbReference>
<name>W1PXQ8_AMBTC</name>